<sequence length="229" mass="25483">MRFIVAFAIVFTLAFLCAKPVRKAPVALYAIAVALDLLYLYGMTSGANTGASTGFWAAFLPFMQRCTLAFAFFAVVMFIGVLKEGSPVKTKLMAIRRQLSITACILTLCHIAYYVYTYFFQVIQATGDVPTANLAISFTISGILLVLFVVLLITSFNVVKRRMHAKTWKSVQRWAYAFFGLMYVHLAVILLPPVLAGKEIAITSMTVYTIVFAAYAILRIWRARADTPK</sequence>
<feature type="transmembrane region" description="Helical" evidence="5">
    <location>
        <begin position="174"/>
        <end position="194"/>
    </location>
</feature>
<feature type="domain" description="Ferric oxidoreductase" evidence="6">
    <location>
        <begin position="67"/>
        <end position="182"/>
    </location>
</feature>
<proteinExistence type="predicted"/>
<evidence type="ECO:0000259" key="6">
    <source>
        <dbReference type="Pfam" id="PF01794"/>
    </source>
</evidence>
<keyword evidence="3 5" id="KW-1133">Transmembrane helix</keyword>
<gene>
    <name evidence="7" type="ORF">DMP06_01225</name>
</gene>
<dbReference type="GO" id="GO:0016020">
    <property type="term" value="C:membrane"/>
    <property type="evidence" value="ECO:0007669"/>
    <property type="project" value="UniProtKB-SubCell"/>
</dbReference>
<feature type="transmembrane region" description="Helical" evidence="5">
    <location>
        <begin position="135"/>
        <end position="153"/>
    </location>
</feature>
<dbReference type="Pfam" id="PF01794">
    <property type="entry name" value="Ferric_reduct"/>
    <property type="match status" value="1"/>
</dbReference>
<feature type="transmembrane region" description="Helical" evidence="5">
    <location>
        <begin position="103"/>
        <end position="123"/>
    </location>
</feature>
<evidence type="ECO:0000313" key="7">
    <source>
        <dbReference type="EMBL" id="RNL42061.1"/>
    </source>
</evidence>
<keyword evidence="8" id="KW-1185">Reference proteome</keyword>
<organism evidence="7 8">
    <name type="scientific">Slackia equolifaciens</name>
    <dbReference type="NCBI Taxonomy" id="498718"/>
    <lineage>
        <taxon>Bacteria</taxon>
        <taxon>Bacillati</taxon>
        <taxon>Actinomycetota</taxon>
        <taxon>Coriobacteriia</taxon>
        <taxon>Eggerthellales</taxon>
        <taxon>Eggerthellaceae</taxon>
        <taxon>Slackia</taxon>
    </lineage>
</organism>
<keyword evidence="4 5" id="KW-0472">Membrane</keyword>
<dbReference type="RefSeq" id="WP_123207920.1">
    <property type="nucleotide sequence ID" value="NZ_JBHTHO010000051.1"/>
</dbReference>
<evidence type="ECO:0000256" key="2">
    <source>
        <dbReference type="ARBA" id="ARBA00022692"/>
    </source>
</evidence>
<dbReference type="Proteomes" id="UP000269591">
    <property type="component" value="Unassembled WGS sequence"/>
</dbReference>
<comment type="subcellular location">
    <subcellularLocation>
        <location evidence="1">Membrane</location>
        <topology evidence="1">Multi-pass membrane protein</topology>
    </subcellularLocation>
</comment>
<evidence type="ECO:0000256" key="4">
    <source>
        <dbReference type="ARBA" id="ARBA00023136"/>
    </source>
</evidence>
<feature type="transmembrane region" description="Helical" evidence="5">
    <location>
        <begin position="62"/>
        <end position="82"/>
    </location>
</feature>
<comment type="caution">
    <text evidence="7">The sequence shown here is derived from an EMBL/GenBank/DDBJ whole genome shotgun (WGS) entry which is preliminary data.</text>
</comment>
<dbReference type="OrthoDB" id="3174396at2"/>
<protein>
    <recommendedName>
        <fullName evidence="6">Ferric oxidoreductase domain-containing protein</fullName>
    </recommendedName>
</protein>
<evidence type="ECO:0000256" key="1">
    <source>
        <dbReference type="ARBA" id="ARBA00004141"/>
    </source>
</evidence>
<evidence type="ECO:0000313" key="8">
    <source>
        <dbReference type="Proteomes" id="UP000269591"/>
    </source>
</evidence>
<evidence type="ECO:0000256" key="5">
    <source>
        <dbReference type="SAM" id="Phobius"/>
    </source>
</evidence>
<reference evidence="8" key="1">
    <citation type="submission" date="2018-05" db="EMBL/GenBank/DDBJ databases">
        <title>Genome Sequencing of selected type strains of the family Eggerthellaceae.</title>
        <authorList>
            <person name="Danylec N."/>
            <person name="Stoll D.A."/>
            <person name="Doetsch A."/>
            <person name="Huch M."/>
        </authorList>
    </citation>
    <scope>NUCLEOTIDE SEQUENCE [LARGE SCALE GENOMIC DNA]</scope>
    <source>
        <strain evidence="8">DSM 24851</strain>
    </source>
</reference>
<dbReference type="AlphaFoldDB" id="A0A3N0B4L7"/>
<evidence type="ECO:0000256" key="3">
    <source>
        <dbReference type="ARBA" id="ARBA00022989"/>
    </source>
</evidence>
<keyword evidence="2 5" id="KW-0812">Transmembrane</keyword>
<dbReference type="InterPro" id="IPR013130">
    <property type="entry name" value="Fe3_Rdtase_TM_dom"/>
</dbReference>
<name>A0A3N0B4L7_9ACTN</name>
<feature type="transmembrane region" description="Helical" evidence="5">
    <location>
        <begin position="200"/>
        <end position="221"/>
    </location>
</feature>
<accession>A0A3N0B4L7</accession>
<dbReference type="EMBL" id="QIBX01000001">
    <property type="protein sequence ID" value="RNL42061.1"/>
    <property type="molecule type" value="Genomic_DNA"/>
</dbReference>